<evidence type="ECO:0000256" key="7">
    <source>
        <dbReference type="SAM" id="Coils"/>
    </source>
</evidence>
<evidence type="ECO:0000313" key="8">
    <source>
        <dbReference type="EMBL" id="EGV63104.1"/>
    </source>
</evidence>
<accession>G3B756</accession>
<dbReference type="EMBL" id="GL996524">
    <property type="protein sequence ID" value="EGV63104.1"/>
    <property type="molecule type" value="Genomic_DNA"/>
</dbReference>
<keyword evidence="9" id="KW-1185">Reference proteome</keyword>
<dbReference type="GeneID" id="18250336"/>
<dbReference type="AlphaFoldDB" id="G3B756"/>
<keyword evidence="6" id="KW-0137">Centromere</keyword>
<dbReference type="GO" id="GO:0005634">
    <property type="term" value="C:nucleus"/>
    <property type="evidence" value="ECO:0007669"/>
    <property type="project" value="UniProtKB-SubCell"/>
</dbReference>
<evidence type="ECO:0000256" key="4">
    <source>
        <dbReference type="ARBA" id="ARBA00022454"/>
    </source>
</evidence>
<dbReference type="InterPro" id="IPR018464">
    <property type="entry name" value="CENP-O"/>
</dbReference>
<evidence type="ECO:0000256" key="1">
    <source>
        <dbReference type="ARBA" id="ARBA00004123"/>
    </source>
</evidence>
<evidence type="ECO:0000256" key="6">
    <source>
        <dbReference type="ARBA" id="ARBA00023328"/>
    </source>
</evidence>
<name>G3B756_CANTC</name>
<organism evidence="9">
    <name type="scientific">Candida tenuis (strain ATCC 10573 / BCRC 21748 / CBS 615 / JCM 9827 / NBRC 10315 / NRRL Y-1498 / VKM Y-70)</name>
    <name type="common">Yeast</name>
    <name type="synonym">Yamadazyma tenuis</name>
    <dbReference type="NCBI Taxonomy" id="590646"/>
    <lineage>
        <taxon>Eukaryota</taxon>
        <taxon>Fungi</taxon>
        <taxon>Dikarya</taxon>
        <taxon>Ascomycota</taxon>
        <taxon>Saccharomycotina</taxon>
        <taxon>Pichiomycetes</taxon>
        <taxon>Debaryomycetaceae</taxon>
        <taxon>Yamadazyma</taxon>
    </lineage>
</organism>
<keyword evidence="5" id="KW-0539">Nucleus</keyword>
<evidence type="ECO:0000256" key="5">
    <source>
        <dbReference type="ARBA" id="ARBA00023242"/>
    </source>
</evidence>
<reference evidence="8 9" key="1">
    <citation type="journal article" date="2011" name="Proc. Natl. Acad. Sci. U.S.A.">
        <title>Comparative genomics of xylose-fermenting fungi for enhanced biofuel production.</title>
        <authorList>
            <person name="Wohlbach D.J."/>
            <person name="Kuo A."/>
            <person name="Sato T.K."/>
            <person name="Potts K.M."/>
            <person name="Salamov A.A."/>
            <person name="LaButti K.M."/>
            <person name="Sun H."/>
            <person name="Clum A."/>
            <person name="Pangilinan J.L."/>
            <person name="Lindquist E.A."/>
            <person name="Lucas S."/>
            <person name="Lapidus A."/>
            <person name="Jin M."/>
            <person name="Gunawan C."/>
            <person name="Balan V."/>
            <person name="Dale B.E."/>
            <person name="Jeffries T.W."/>
            <person name="Zinkel R."/>
            <person name="Barry K.W."/>
            <person name="Grigoriev I.V."/>
            <person name="Gasch A.P."/>
        </authorList>
    </citation>
    <scope>NUCLEOTIDE SEQUENCE [LARGE SCALE GENOMIC DNA]</scope>
    <source>
        <strain evidence="9">ATCC 10573 / BCRC 21748 / CBS 615 / JCM 9827 / NBRC 10315 / NRRL Y-1498 / VKM Y-70</strain>
    </source>
</reference>
<comment type="subcellular location">
    <subcellularLocation>
        <location evidence="2">Chromosome</location>
        <location evidence="2">Centromere</location>
    </subcellularLocation>
    <subcellularLocation>
        <location evidence="1">Nucleus</location>
    </subcellularLocation>
</comment>
<dbReference type="OrthoDB" id="10050372at2759"/>
<dbReference type="Proteomes" id="UP000000707">
    <property type="component" value="Unassembled WGS sequence"/>
</dbReference>
<evidence type="ECO:0000256" key="2">
    <source>
        <dbReference type="ARBA" id="ARBA00004584"/>
    </source>
</evidence>
<evidence type="ECO:0000313" key="9">
    <source>
        <dbReference type="Proteomes" id="UP000000707"/>
    </source>
</evidence>
<proteinExistence type="inferred from homology"/>
<dbReference type="HOGENOM" id="CLU_067142_0_0_1"/>
<evidence type="ECO:0008006" key="10">
    <source>
        <dbReference type="Google" id="ProtNLM"/>
    </source>
</evidence>
<dbReference type="GO" id="GO:0000776">
    <property type="term" value="C:kinetochore"/>
    <property type="evidence" value="ECO:0007669"/>
    <property type="project" value="InterPro"/>
</dbReference>
<comment type="similarity">
    <text evidence="3">Belongs to the CENP-O/MCM21 family.</text>
</comment>
<keyword evidence="4" id="KW-0158">Chromosome</keyword>
<gene>
    <name evidence="8" type="ORF">CANTEDRAFT_93875</name>
</gene>
<evidence type="ECO:0000256" key="3">
    <source>
        <dbReference type="ARBA" id="ARBA00007321"/>
    </source>
</evidence>
<dbReference type="Pfam" id="PF09496">
    <property type="entry name" value="CENP-O"/>
    <property type="match status" value="1"/>
</dbReference>
<sequence>MDIDGDALTQEINGIENDIDSLKKEIEGLEAELQREKEESKQLNKLVETERVSLQRLKNLEKRKKRPQDQYDENVPPIVQHTYFDESVSDYFNVGKDFEPRIVKRIDINDLTLESAQSARKIIALKENILYENLYRLGGLTAFPLNDNSCLGLRFDRFDSFNKRFLSPNYVILRRETIDSKTKGSVEKWKVFKHTLQQDMVNNMVHGIDPEGFNDKEIAVFAHAIHASLSRALFVSDLMHKLHNMSFADLKSPRASVYGNIKVFDEISADDAMSHINLQFNKDIRHKLQLVIAEGQIKEVSFQLNLVDHFMTQKLNMHNARLIGVKLVDAEFELKRWLIHLLNDGMIQW</sequence>
<dbReference type="STRING" id="590646.G3B756"/>
<keyword evidence="7" id="KW-0175">Coiled coil</keyword>
<dbReference type="KEGG" id="cten:18250336"/>
<dbReference type="eggNOG" id="ENOG502RXWX">
    <property type="taxonomic scope" value="Eukaryota"/>
</dbReference>
<protein>
    <recommendedName>
        <fullName evidence="10">Central kinetochore subunit MCM21</fullName>
    </recommendedName>
</protein>
<feature type="coiled-coil region" evidence="7">
    <location>
        <begin position="5"/>
        <end position="50"/>
    </location>
</feature>